<dbReference type="EMBL" id="CAADRA010005145">
    <property type="protein sequence ID" value="VFT85924.1"/>
    <property type="molecule type" value="Genomic_DNA"/>
</dbReference>
<proteinExistence type="predicted"/>
<dbReference type="EMBL" id="VJMH01005124">
    <property type="protein sequence ID" value="KAF0700415.1"/>
    <property type="molecule type" value="Genomic_DNA"/>
</dbReference>
<dbReference type="SUPFAM" id="SSF56112">
    <property type="entry name" value="Protein kinase-like (PK-like)"/>
    <property type="match status" value="1"/>
</dbReference>
<protein>
    <submittedName>
        <fullName evidence="2">Aste57867_9040 protein</fullName>
    </submittedName>
</protein>
<evidence type="ECO:0000313" key="3">
    <source>
        <dbReference type="Proteomes" id="UP000332933"/>
    </source>
</evidence>
<name>A0A485KM17_9STRA</name>
<evidence type="ECO:0000313" key="2">
    <source>
        <dbReference type="EMBL" id="VFT85924.1"/>
    </source>
</evidence>
<accession>A0A485KM17</accession>
<reference evidence="1" key="2">
    <citation type="submission" date="2019-06" db="EMBL/GenBank/DDBJ databases">
        <title>Genomics analysis of Aphanomyces spp. identifies a new class of oomycete effector associated with host adaptation.</title>
        <authorList>
            <person name="Gaulin E."/>
        </authorList>
    </citation>
    <scope>NUCLEOTIDE SEQUENCE</scope>
    <source>
        <strain evidence="1">CBS 578.67</strain>
    </source>
</reference>
<evidence type="ECO:0000313" key="1">
    <source>
        <dbReference type="EMBL" id="KAF0700415.1"/>
    </source>
</evidence>
<keyword evidence="3" id="KW-1185">Reference proteome</keyword>
<organism evidence="2 3">
    <name type="scientific">Aphanomyces stellatus</name>
    <dbReference type="NCBI Taxonomy" id="120398"/>
    <lineage>
        <taxon>Eukaryota</taxon>
        <taxon>Sar</taxon>
        <taxon>Stramenopiles</taxon>
        <taxon>Oomycota</taxon>
        <taxon>Saprolegniomycetes</taxon>
        <taxon>Saprolegniales</taxon>
        <taxon>Verrucalvaceae</taxon>
        <taxon>Aphanomyces</taxon>
    </lineage>
</organism>
<gene>
    <name evidence="2" type="primary">Aste57867_9040</name>
    <name evidence="1" type="ORF">As57867_009004</name>
    <name evidence="2" type="ORF">ASTE57867_9040</name>
</gene>
<dbReference type="AlphaFoldDB" id="A0A485KM17"/>
<dbReference type="Proteomes" id="UP000332933">
    <property type="component" value="Unassembled WGS sequence"/>
</dbReference>
<dbReference type="Gene3D" id="1.10.510.10">
    <property type="entry name" value="Transferase(Phosphotransferase) domain 1"/>
    <property type="match status" value="1"/>
</dbReference>
<dbReference type="InterPro" id="IPR011009">
    <property type="entry name" value="Kinase-like_dom_sf"/>
</dbReference>
<reference evidence="2 3" key="1">
    <citation type="submission" date="2019-03" db="EMBL/GenBank/DDBJ databases">
        <authorList>
            <person name="Gaulin E."/>
            <person name="Dumas B."/>
        </authorList>
    </citation>
    <scope>NUCLEOTIDE SEQUENCE [LARGE SCALE GENOMIC DNA]</scope>
    <source>
        <strain evidence="2">CBS 568.67</strain>
    </source>
</reference>
<sequence length="161" mass="18061">MGDDIFAVLDRLVPRGNFTPSQPDDEGVHYDVQGDEQVVHTNAIQGIQPLAIRTPQSGCDAEKGQLRELWKYRQPVVIGTGTFANMWLEMYQGNCVKKLHPNKITTQQVEYISIRRLKLVGAVWTCPSDLQCVMEYMDGGDLRDYLTCQSPVKGPTNICTS</sequence>